<organism evidence="2 3">
    <name type="scientific">Scophthalmus maximus</name>
    <name type="common">Turbot</name>
    <name type="synonym">Psetta maxima</name>
    <dbReference type="NCBI Taxonomy" id="52904"/>
    <lineage>
        <taxon>Eukaryota</taxon>
        <taxon>Metazoa</taxon>
        <taxon>Chordata</taxon>
        <taxon>Craniata</taxon>
        <taxon>Vertebrata</taxon>
        <taxon>Euteleostomi</taxon>
        <taxon>Actinopterygii</taxon>
        <taxon>Neopterygii</taxon>
        <taxon>Teleostei</taxon>
        <taxon>Neoteleostei</taxon>
        <taxon>Acanthomorphata</taxon>
        <taxon>Carangaria</taxon>
        <taxon>Pleuronectiformes</taxon>
        <taxon>Pleuronectoidei</taxon>
        <taxon>Scophthalmidae</taxon>
        <taxon>Scophthalmus</taxon>
    </lineage>
</organism>
<protein>
    <submittedName>
        <fullName evidence="2">Uncharacterized protein</fullName>
    </submittedName>
</protein>
<proteinExistence type="predicted"/>
<keyword evidence="3" id="KW-1185">Reference proteome</keyword>
<evidence type="ECO:0000313" key="2">
    <source>
        <dbReference type="EMBL" id="AWP02241.1"/>
    </source>
</evidence>
<evidence type="ECO:0000313" key="3">
    <source>
        <dbReference type="Proteomes" id="UP000246464"/>
    </source>
</evidence>
<reference evidence="2 3" key="1">
    <citation type="submission" date="2017-12" db="EMBL/GenBank/DDBJ databases">
        <title>Integrating genomic resources of turbot (Scophthalmus maximus) in depth evaluation of genetic and physical mapping variation across individuals.</title>
        <authorList>
            <person name="Martinez P."/>
        </authorList>
    </citation>
    <scope>NUCLEOTIDE SEQUENCE [LARGE SCALE GENOMIC DNA]</scope>
</reference>
<feature type="compositionally biased region" description="Gly residues" evidence="1">
    <location>
        <begin position="1"/>
        <end position="10"/>
    </location>
</feature>
<dbReference type="Proteomes" id="UP000246464">
    <property type="component" value="Chromosome 6"/>
</dbReference>
<accession>A0A2U9BE24</accession>
<evidence type="ECO:0000256" key="1">
    <source>
        <dbReference type="SAM" id="MobiDB-lite"/>
    </source>
</evidence>
<gene>
    <name evidence="2" type="ORF">SMAX5B_008058</name>
</gene>
<dbReference type="EMBL" id="CP026248">
    <property type="protein sequence ID" value="AWP02241.1"/>
    <property type="molecule type" value="Genomic_DNA"/>
</dbReference>
<feature type="compositionally biased region" description="Basic and acidic residues" evidence="1">
    <location>
        <begin position="22"/>
        <end position="36"/>
    </location>
</feature>
<sequence>MGKGDSGAGGDRSTRECSSTKTGREAPADSRNDVRKSSVVGGAQVIVLHKEQLDDGCSFLKDEKTMRTEDASWMKVKRLPENYNCNRVQLLLI</sequence>
<name>A0A2U9BE24_SCOMX</name>
<dbReference type="AlphaFoldDB" id="A0A2U9BE24"/>
<feature type="region of interest" description="Disordered" evidence="1">
    <location>
        <begin position="1"/>
        <end position="36"/>
    </location>
</feature>